<keyword evidence="5" id="KW-1185">Reference proteome</keyword>
<dbReference type="Gene3D" id="3.30.700.10">
    <property type="entry name" value="Glycoprotein, Type 4 Pilin"/>
    <property type="match status" value="1"/>
</dbReference>
<dbReference type="PROSITE" id="PS00409">
    <property type="entry name" value="PROKAR_NTER_METHYL"/>
    <property type="match status" value="1"/>
</dbReference>
<dbReference type="Pfam" id="PF07963">
    <property type="entry name" value="N_methyl"/>
    <property type="match status" value="1"/>
</dbReference>
<evidence type="ECO:0000313" key="5">
    <source>
        <dbReference type="Proteomes" id="UP000571017"/>
    </source>
</evidence>
<keyword evidence="3" id="KW-0472">Membrane</keyword>
<evidence type="ECO:0000313" key="4">
    <source>
        <dbReference type="EMBL" id="MBA2173443.1"/>
    </source>
</evidence>
<protein>
    <submittedName>
        <fullName evidence="4">Type II secretion system protein</fullName>
    </submittedName>
</protein>
<dbReference type="GO" id="GO:0009986">
    <property type="term" value="C:cell surface"/>
    <property type="evidence" value="ECO:0007669"/>
    <property type="project" value="UniProtKB-SubCell"/>
</dbReference>
<dbReference type="InterPro" id="IPR012902">
    <property type="entry name" value="N_methyl_site"/>
</dbReference>
<reference evidence="4 5" key="1">
    <citation type="journal article" date="2004" name="Extremophiles">
        <title>Halobacillus locisalis sp. nov., a halophilic bacterium isolated from a marine solar saltern of the Yellow Sea in Korea.</title>
        <authorList>
            <person name="Yoon J.H."/>
            <person name="Kang K.H."/>
            <person name="Oh T.K."/>
            <person name="Park Y.H."/>
        </authorList>
    </citation>
    <scope>NUCLEOTIDE SEQUENCE [LARGE SCALE GENOMIC DNA]</scope>
    <source>
        <strain evidence="4 5">KCTC 3788</strain>
    </source>
</reference>
<accession>A0A838CNF5</accession>
<dbReference type="Proteomes" id="UP000571017">
    <property type="component" value="Unassembled WGS sequence"/>
</dbReference>
<name>A0A838CNF5_9BACI</name>
<dbReference type="EMBL" id="JACEFG010000001">
    <property type="protein sequence ID" value="MBA2173443.1"/>
    <property type="molecule type" value="Genomic_DNA"/>
</dbReference>
<keyword evidence="3" id="KW-1133">Transmembrane helix</keyword>
<comment type="caution">
    <text evidence="4">The sequence shown here is derived from an EMBL/GenBank/DDBJ whole genome shotgun (WGS) entry which is preliminary data.</text>
</comment>
<dbReference type="PANTHER" id="PTHR30093">
    <property type="entry name" value="GENERAL SECRETION PATHWAY PROTEIN G"/>
    <property type="match status" value="1"/>
</dbReference>
<proteinExistence type="predicted"/>
<organism evidence="4 5">
    <name type="scientific">Halobacillus locisalis</name>
    <dbReference type="NCBI Taxonomy" id="220753"/>
    <lineage>
        <taxon>Bacteria</taxon>
        <taxon>Bacillati</taxon>
        <taxon>Bacillota</taxon>
        <taxon>Bacilli</taxon>
        <taxon>Bacillales</taxon>
        <taxon>Bacillaceae</taxon>
        <taxon>Halobacillus</taxon>
    </lineage>
</organism>
<evidence type="ECO:0000256" key="1">
    <source>
        <dbReference type="ARBA" id="ARBA00004241"/>
    </source>
</evidence>
<dbReference type="RefSeq" id="WP_181470507.1">
    <property type="nucleotide sequence ID" value="NZ_JACEFG010000001.1"/>
</dbReference>
<feature type="transmembrane region" description="Helical" evidence="3">
    <location>
        <begin position="20"/>
        <end position="42"/>
    </location>
</feature>
<comment type="subcellular location">
    <subcellularLocation>
        <location evidence="1">Cell surface</location>
    </subcellularLocation>
</comment>
<evidence type="ECO:0000256" key="3">
    <source>
        <dbReference type="SAM" id="Phobius"/>
    </source>
</evidence>
<keyword evidence="3" id="KW-0812">Transmembrane</keyword>
<dbReference type="NCBIfam" id="TIGR02532">
    <property type="entry name" value="IV_pilin_GFxxxE"/>
    <property type="match status" value="1"/>
</dbReference>
<dbReference type="InterPro" id="IPR045584">
    <property type="entry name" value="Pilin-like"/>
</dbReference>
<dbReference type="SUPFAM" id="SSF54523">
    <property type="entry name" value="Pili subunits"/>
    <property type="match status" value="1"/>
</dbReference>
<keyword evidence="2" id="KW-0178">Competence</keyword>
<dbReference type="AlphaFoldDB" id="A0A838CNF5"/>
<dbReference type="GO" id="GO:0030420">
    <property type="term" value="P:establishment of competence for transformation"/>
    <property type="evidence" value="ECO:0007669"/>
    <property type="project" value="UniProtKB-KW"/>
</dbReference>
<evidence type="ECO:0000256" key="2">
    <source>
        <dbReference type="ARBA" id="ARBA00023287"/>
    </source>
</evidence>
<gene>
    <name evidence="4" type="ORF">H0266_00870</name>
</gene>
<sequence>MKALLKSRLKNDRGFTLVELLAVIVILGIIAAIAVPSIGGVIERSKQDATVANAEQILEASRLMVVAENVSPGSSGADPVVITLEGTHDPSVDNFGLIEGGYIENGLADTEGNPYGTAQVWYYNNGTNPVYTIRLEGTNYTIGASSPVSKADLDRDSVEVK</sequence>